<evidence type="ECO:0000313" key="2">
    <source>
        <dbReference type="EMBL" id="BDZ55932.1"/>
    </source>
</evidence>
<keyword evidence="1" id="KW-1133">Transmembrane helix</keyword>
<dbReference type="EMBL" id="AP027734">
    <property type="protein sequence ID" value="BDZ55932.1"/>
    <property type="molecule type" value="Genomic_DNA"/>
</dbReference>
<evidence type="ECO:0008006" key="4">
    <source>
        <dbReference type="Google" id="ProtNLM"/>
    </source>
</evidence>
<feature type="transmembrane region" description="Helical" evidence="1">
    <location>
        <begin position="106"/>
        <end position="125"/>
    </location>
</feature>
<organism evidence="2 3">
    <name type="scientific">Agromyces marinus</name>
    <dbReference type="NCBI Taxonomy" id="1389020"/>
    <lineage>
        <taxon>Bacteria</taxon>
        <taxon>Bacillati</taxon>
        <taxon>Actinomycetota</taxon>
        <taxon>Actinomycetes</taxon>
        <taxon>Micrococcales</taxon>
        <taxon>Microbacteriaceae</taxon>
        <taxon>Agromyces</taxon>
    </lineage>
</organism>
<proteinExistence type="predicted"/>
<keyword evidence="1" id="KW-0812">Transmembrane</keyword>
<feature type="transmembrane region" description="Helical" evidence="1">
    <location>
        <begin position="76"/>
        <end position="100"/>
    </location>
</feature>
<feature type="transmembrane region" description="Helical" evidence="1">
    <location>
        <begin position="12"/>
        <end position="34"/>
    </location>
</feature>
<evidence type="ECO:0000256" key="1">
    <source>
        <dbReference type="SAM" id="Phobius"/>
    </source>
</evidence>
<dbReference type="Proteomes" id="UP001321477">
    <property type="component" value="Chromosome"/>
</dbReference>
<name>A0ABM8H548_9MICO</name>
<sequence>MSDRGHERSVGARIGTLAVAFLVGALYGTIGTIGHRHSWRIGEVEIPWGLVAALVGVAALLIGIRTVAGGRGASIAAAAGVIASVGLLTLPGPGGSILVVDGLVGTIWAVAPALIAVVVVAFPSLPTRGSSRA</sequence>
<dbReference type="RefSeq" id="WP_234659389.1">
    <property type="nucleotide sequence ID" value="NZ_AP027734.1"/>
</dbReference>
<gene>
    <name evidence="2" type="ORF">GCM10025870_30050</name>
</gene>
<keyword evidence="3" id="KW-1185">Reference proteome</keyword>
<protein>
    <recommendedName>
        <fullName evidence="4">Histidinol dehydrogenase</fullName>
    </recommendedName>
</protein>
<keyword evidence="1" id="KW-0472">Membrane</keyword>
<evidence type="ECO:0000313" key="3">
    <source>
        <dbReference type="Proteomes" id="UP001321477"/>
    </source>
</evidence>
<reference evidence="3" key="1">
    <citation type="journal article" date="2019" name="Int. J. Syst. Evol. Microbiol.">
        <title>The Global Catalogue of Microorganisms (GCM) 10K type strain sequencing project: providing services to taxonomists for standard genome sequencing and annotation.</title>
        <authorList>
            <consortium name="The Broad Institute Genomics Platform"/>
            <consortium name="The Broad Institute Genome Sequencing Center for Infectious Disease"/>
            <person name="Wu L."/>
            <person name="Ma J."/>
        </authorList>
    </citation>
    <scope>NUCLEOTIDE SEQUENCE [LARGE SCALE GENOMIC DNA]</scope>
    <source>
        <strain evidence="3">NBRC 109019</strain>
    </source>
</reference>
<accession>A0ABM8H548</accession>
<feature type="transmembrane region" description="Helical" evidence="1">
    <location>
        <begin position="46"/>
        <end position="64"/>
    </location>
</feature>